<keyword evidence="6" id="KW-0238">DNA-binding</keyword>
<comment type="caution">
    <text evidence="14">The sequence shown here is derived from an EMBL/GenBank/DDBJ whole genome shotgun (WGS) entry which is preliminary data.</text>
</comment>
<evidence type="ECO:0000256" key="6">
    <source>
        <dbReference type="ARBA" id="ARBA00023125"/>
    </source>
</evidence>
<evidence type="ECO:0000313" key="15">
    <source>
        <dbReference type="Proteomes" id="UP001230188"/>
    </source>
</evidence>
<dbReference type="GO" id="GO:0005737">
    <property type="term" value="C:cytoplasm"/>
    <property type="evidence" value="ECO:0007669"/>
    <property type="project" value="TreeGrafter"/>
</dbReference>
<keyword evidence="4" id="KW-0347">Helicase</keyword>
<evidence type="ECO:0000313" key="14">
    <source>
        <dbReference type="EMBL" id="KAJ8610860.1"/>
    </source>
</evidence>
<dbReference type="PROSITE" id="PS51192">
    <property type="entry name" value="HELICASE_ATP_BIND_1"/>
    <property type="match status" value="1"/>
</dbReference>
<dbReference type="SMART" id="SM00490">
    <property type="entry name" value="HELICc"/>
    <property type="match status" value="1"/>
</dbReference>
<dbReference type="SUPFAM" id="SSF52540">
    <property type="entry name" value="P-loop containing nucleoside triphosphate hydrolases"/>
    <property type="match status" value="1"/>
</dbReference>
<dbReference type="Gene3D" id="3.40.50.300">
    <property type="entry name" value="P-loop containing nucleotide triphosphate hydrolases"/>
    <property type="match status" value="2"/>
</dbReference>
<evidence type="ECO:0000256" key="7">
    <source>
        <dbReference type="ARBA" id="ARBA00023235"/>
    </source>
</evidence>
<protein>
    <recommendedName>
        <fullName evidence="9">DNA 3'-5' helicase</fullName>
        <ecNumber evidence="9">5.6.2.4</ecNumber>
    </recommendedName>
</protein>
<keyword evidence="15" id="KW-1185">Reference proteome</keyword>
<feature type="region of interest" description="Disordered" evidence="11">
    <location>
        <begin position="611"/>
        <end position="655"/>
    </location>
</feature>
<dbReference type="CDD" id="cd18794">
    <property type="entry name" value="SF2_C_RecQ"/>
    <property type="match status" value="1"/>
</dbReference>
<dbReference type="GO" id="GO:0043138">
    <property type="term" value="F:3'-5' DNA helicase activity"/>
    <property type="evidence" value="ECO:0007669"/>
    <property type="project" value="UniProtKB-EC"/>
</dbReference>
<comment type="similarity">
    <text evidence="1">Belongs to the helicase family. RecQ subfamily.</text>
</comment>
<dbReference type="PANTHER" id="PTHR13710">
    <property type="entry name" value="DNA HELICASE RECQ FAMILY MEMBER"/>
    <property type="match status" value="1"/>
</dbReference>
<dbReference type="EC" id="5.6.2.4" evidence="9"/>
<dbReference type="GO" id="GO:0005524">
    <property type="term" value="F:ATP binding"/>
    <property type="evidence" value="ECO:0007669"/>
    <property type="project" value="UniProtKB-KW"/>
</dbReference>
<evidence type="ECO:0000259" key="13">
    <source>
        <dbReference type="PROSITE" id="PS51194"/>
    </source>
</evidence>
<dbReference type="Pfam" id="PF00271">
    <property type="entry name" value="Helicase_C"/>
    <property type="match status" value="1"/>
</dbReference>
<dbReference type="EMBL" id="JAQMWT010000092">
    <property type="protein sequence ID" value="KAJ8610860.1"/>
    <property type="molecule type" value="Genomic_DNA"/>
</dbReference>
<evidence type="ECO:0000256" key="4">
    <source>
        <dbReference type="ARBA" id="ARBA00022806"/>
    </source>
</evidence>
<dbReference type="GO" id="GO:0009378">
    <property type="term" value="F:four-way junction helicase activity"/>
    <property type="evidence" value="ECO:0007669"/>
    <property type="project" value="TreeGrafter"/>
</dbReference>
<dbReference type="GO" id="GO:0003677">
    <property type="term" value="F:DNA binding"/>
    <property type="evidence" value="ECO:0007669"/>
    <property type="project" value="UniProtKB-KW"/>
</dbReference>
<evidence type="ECO:0000256" key="11">
    <source>
        <dbReference type="SAM" id="MobiDB-lite"/>
    </source>
</evidence>
<dbReference type="NCBIfam" id="TIGR00614">
    <property type="entry name" value="recQ_fam"/>
    <property type="match status" value="1"/>
</dbReference>
<feature type="domain" description="Helicase C-terminal" evidence="13">
    <location>
        <begin position="308"/>
        <end position="456"/>
    </location>
</feature>
<feature type="coiled-coil region" evidence="10">
    <location>
        <begin position="7"/>
        <end position="55"/>
    </location>
</feature>
<evidence type="ECO:0000256" key="2">
    <source>
        <dbReference type="ARBA" id="ARBA00022741"/>
    </source>
</evidence>
<keyword evidence="5" id="KW-0067">ATP-binding</keyword>
<keyword evidence="2" id="KW-0547">Nucleotide-binding</keyword>
<organism evidence="14 15">
    <name type="scientific">Chrysophaeum taylorii</name>
    <dbReference type="NCBI Taxonomy" id="2483200"/>
    <lineage>
        <taxon>Eukaryota</taxon>
        <taxon>Sar</taxon>
        <taxon>Stramenopiles</taxon>
        <taxon>Ochrophyta</taxon>
        <taxon>Pelagophyceae</taxon>
        <taxon>Pelagomonadales</taxon>
        <taxon>Pelagomonadaceae</taxon>
        <taxon>Chrysophaeum</taxon>
    </lineage>
</organism>
<dbReference type="Proteomes" id="UP001230188">
    <property type="component" value="Unassembled WGS sequence"/>
</dbReference>
<dbReference type="InterPro" id="IPR027417">
    <property type="entry name" value="P-loop_NTPase"/>
</dbReference>
<dbReference type="AlphaFoldDB" id="A0AAD7ULF2"/>
<dbReference type="SMART" id="SM00487">
    <property type="entry name" value="DEXDc"/>
    <property type="match status" value="1"/>
</dbReference>
<accession>A0AAD7ULF2</accession>
<reference evidence="14" key="1">
    <citation type="submission" date="2023-01" db="EMBL/GenBank/DDBJ databases">
        <title>Metagenome sequencing of chrysophaentin producing Chrysophaeum taylorii.</title>
        <authorList>
            <person name="Davison J."/>
            <person name="Bewley C."/>
        </authorList>
    </citation>
    <scope>NUCLEOTIDE SEQUENCE</scope>
    <source>
        <strain evidence="14">NIES-1699</strain>
    </source>
</reference>
<dbReference type="InterPro" id="IPR011545">
    <property type="entry name" value="DEAD/DEAH_box_helicase_dom"/>
</dbReference>
<evidence type="ECO:0000256" key="9">
    <source>
        <dbReference type="ARBA" id="ARBA00034808"/>
    </source>
</evidence>
<dbReference type="Pfam" id="PF00270">
    <property type="entry name" value="DEAD"/>
    <property type="match status" value="1"/>
</dbReference>
<dbReference type="GO" id="GO:0005694">
    <property type="term" value="C:chromosome"/>
    <property type="evidence" value="ECO:0007669"/>
    <property type="project" value="TreeGrafter"/>
</dbReference>
<proteinExistence type="inferred from homology"/>
<dbReference type="PROSITE" id="PS51194">
    <property type="entry name" value="HELICASE_CTER"/>
    <property type="match status" value="1"/>
</dbReference>
<feature type="domain" description="Helicase ATP-binding" evidence="12">
    <location>
        <begin position="103"/>
        <end position="281"/>
    </location>
</feature>
<keyword evidence="10" id="KW-0175">Coiled coil</keyword>
<dbReference type="FunFam" id="3.40.50.300:FF:001389">
    <property type="entry name" value="ATP-dependent DNA helicase RecQ"/>
    <property type="match status" value="1"/>
</dbReference>
<keyword evidence="3" id="KW-0378">Hydrolase</keyword>
<dbReference type="InterPro" id="IPR004589">
    <property type="entry name" value="DNA_helicase_ATP-dep_RecQ"/>
</dbReference>
<dbReference type="Gene3D" id="1.10.10.10">
    <property type="entry name" value="Winged helix-like DNA-binding domain superfamily/Winged helix DNA-binding domain"/>
    <property type="match status" value="1"/>
</dbReference>
<gene>
    <name evidence="14" type="ORF">CTAYLR_009135</name>
</gene>
<sequence>MASSSSSVETARQVEALETRLQELIEERARVDDEISRVEAERDDLVRRRRIAEEEEEEEVCAEEEAPPDADFASARSWDAEVASMAREVFGISSFRALQREVINCVLEDRDAFVVMRTGGGKSLTYQLPALFGGGVTVVVSPLVSLMLDQAHSFEAKCGRNAAVVALYSGMSAAELNASLKELASDAADATVAFVTPERVANSKRLMSSLEKLHKARRLRRFVVDECHCASQWGHDYRPDYVKLGALRRTFPEVRILALTATATPRLARDVCQILGLAVKKTVHFRGSTDRPNLFFEVRAKPPSAPEALDALFAFVRDCKATSGIVYCLSQKECGDVAAGLVSRGCRAAAYHAGLHDETRRRVHEDWLVGSISVVAATVAFGLGIDKPDCRFVAHFSMPRSLESYYQEMGRAGRDGLPARVVLFFSATDLWRILSLTAAEAAGATNALEMAKYCLEPACRRRVLAKALGDDPPQKSSDETCCDVCRSGNSTRQAYDATVLAATVSDIVLDPDAPRRTAKQLVDEIRRRLKPRAVEKTFSKDLLETIVARFLLRNILALDLSYTAYSVVVYLKPGRRASSRQTLDCSLVFPNFISMPTADDIAMKIPTTTTTTTNATKRKKKEVMKAPSQQARVPSKKTTEPPPRPDVIDLVDDDDDEIRSRARKKIRV</sequence>
<evidence type="ECO:0000256" key="3">
    <source>
        <dbReference type="ARBA" id="ARBA00022801"/>
    </source>
</evidence>
<dbReference type="PANTHER" id="PTHR13710:SF105">
    <property type="entry name" value="ATP-DEPENDENT DNA HELICASE Q1"/>
    <property type="match status" value="1"/>
</dbReference>
<evidence type="ECO:0000259" key="12">
    <source>
        <dbReference type="PROSITE" id="PS51192"/>
    </source>
</evidence>
<keyword evidence="7" id="KW-0413">Isomerase</keyword>
<evidence type="ECO:0000256" key="5">
    <source>
        <dbReference type="ARBA" id="ARBA00022840"/>
    </source>
</evidence>
<comment type="catalytic activity">
    <reaction evidence="8">
        <text>Couples ATP hydrolysis with the unwinding of duplex DNA by translocating in the 3'-5' direction.</text>
        <dbReference type="EC" id="5.6.2.4"/>
    </reaction>
</comment>
<dbReference type="GO" id="GO:0016787">
    <property type="term" value="F:hydrolase activity"/>
    <property type="evidence" value="ECO:0007669"/>
    <property type="project" value="UniProtKB-KW"/>
</dbReference>
<dbReference type="InterPro" id="IPR014001">
    <property type="entry name" value="Helicase_ATP-bd"/>
</dbReference>
<name>A0AAD7ULF2_9STRA</name>
<evidence type="ECO:0000256" key="8">
    <source>
        <dbReference type="ARBA" id="ARBA00034617"/>
    </source>
</evidence>
<dbReference type="InterPro" id="IPR001650">
    <property type="entry name" value="Helicase_C-like"/>
</dbReference>
<evidence type="ECO:0000256" key="10">
    <source>
        <dbReference type="SAM" id="Coils"/>
    </source>
</evidence>
<dbReference type="GO" id="GO:0000724">
    <property type="term" value="P:double-strand break repair via homologous recombination"/>
    <property type="evidence" value="ECO:0007669"/>
    <property type="project" value="TreeGrafter"/>
</dbReference>
<evidence type="ECO:0000256" key="1">
    <source>
        <dbReference type="ARBA" id="ARBA00005446"/>
    </source>
</evidence>
<dbReference type="InterPro" id="IPR036388">
    <property type="entry name" value="WH-like_DNA-bd_sf"/>
</dbReference>